<evidence type="ECO:0000313" key="2">
    <source>
        <dbReference type="EMBL" id="KXS95088.1"/>
    </source>
</evidence>
<reference evidence="2 3" key="1">
    <citation type="submission" date="2015-07" db="EMBL/GenBank/DDBJ databases">
        <title>Comparative genomics of the Sigatoka disease complex on banana suggests a link between parallel evolutionary changes in Pseudocercospora fijiensis and Pseudocercospora eumusae and increased virulence on the banana host.</title>
        <authorList>
            <person name="Chang T.-C."/>
            <person name="Salvucci A."/>
            <person name="Crous P.W."/>
            <person name="Stergiopoulos I."/>
        </authorList>
    </citation>
    <scope>NUCLEOTIDE SEQUENCE [LARGE SCALE GENOMIC DNA]</scope>
    <source>
        <strain evidence="2 3">CBS 114824</strain>
    </source>
</reference>
<dbReference type="AlphaFoldDB" id="A0A139GY69"/>
<proteinExistence type="predicted"/>
<feature type="compositionally biased region" description="Basic and acidic residues" evidence="1">
    <location>
        <begin position="67"/>
        <end position="83"/>
    </location>
</feature>
<evidence type="ECO:0000256" key="1">
    <source>
        <dbReference type="SAM" id="MobiDB-lite"/>
    </source>
</evidence>
<feature type="compositionally biased region" description="Polar residues" evidence="1">
    <location>
        <begin position="130"/>
        <end position="139"/>
    </location>
</feature>
<protein>
    <submittedName>
        <fullName evidence="2">Uncharacterized protein</fullName>
    </submittedName>
</protein>
<name>A0A139GY69_9PEZI</name>
<comment type="caution">
    <text evidence="2">The sequence shown here is derived from an EMBL/GenBank/DDBJ whole genome shotgun (WGS) entry which is preliminary data.</text>
</comment>
<feature type="compositionally biased region" description="Low complexity" evidence="1">
    <location>
        <begin position="40"/>
        <end position="53"/>
    </location>
</feature>
<feature type="region of interest" description="Disordered" evidence="1">
    <location>
        <begin position="34"/>
        <end position="83"/>
    </location>
</feature>
<sequence>MASLITLAAQTNGRHLETTLTIKLFTLLTLIHTPSRRPGRASSSSSQKPASESIVTERPANVELETDDGKNSASEKEEKQEHRAVLDELKASVAAHARSGTFARGGSVAIKNPTHVTASSSHVADPLTDPLQSSEHWQGSQGPRRCLAALASLFCLPARRRPSPALAKRSLTRATGRPATLMWEIS</sequence>
<organism evidence="2 3">
    <name type="scientific">Pseudocercospora eumusae</name>
    <dbReference type="NCBI Taxonomy" id="321146"/>
    <lineage>
        <taxon>Eukaryota</taxon>
        <taxon>Fungi</taxon>
        <taxon>Dikarya</taxon>
        <taxon>Ascomycota</taxon>
        <taxon>Pezizomycotina</taxon>
        <taxon>Dothideomycetes</taxon>
        <taxon>Dothideomycetidae</taxon>
        <taxon>Mycosphaerellales</taxon>
        <taxon>Mycosphaerellaceae</taxon>
        <taxon>Pseudocercospora</taxon>
    </lineage>
</organism>
<accession>A0A139GY69</accession>
<gene>
    <name evidence="2" type="ORF">AC578_9580</name>
</gene>
<evidence type="ECO:0000313" key="3">
    <source>
        <dbReference type="Proteomes" id="UP000070133"/>
    </source>
</evidence>
<dbReference type="Proteomes" id="UP000070133">
    <property type="component" value="Unassembled WGS sequence"/>
</dbReference>
<dbReference type="EMBL" id="LFZN01000234">
    <property type="protein sequence ID" value="KXS95088.1"/>
    <property type="molecule type" value="Genomic_DNA"/>
</dbReference>
<keyword evidence="3" id="KW-1185">Reference proteome</keyword>
<feature type="region of interest" description="Disordered" evidence="1">
    <location>
        <begin position="117"/>
        <end position="139"/>
    </location>
</feature>